<dbReference type="PANTHER" id="PTHR45842:SF22">
    <property type="entry name" value="INSULIN-LIKE GROWTH FACTOR-BINDING PROTEIN COMPLEX ACID LABILE SUBUNIT ISOFORM X1"/>
    <property type="match status" value="1"/>
</dbReference>
<sequence>MKFFAKTCILLTLWQLVLTQRYLFQSAVVSFKRLKDTRVANLSLSRLTTIDQHQFAKAVDIKIRTKKMKMYTGAVKNLPNLKILRVKDCGIQVLEQNAFQNLPKIEEVHMQENDLTVIVNGVFNYLPIRELWLQQNEITTIQSGAFDNMPALEIIRLNRNMLSRWDSRWFVNTPKLRIVQFRRNKVTELPAKAFINIKTSHEVNGEEYVDTQIFLSSNNISFIHPEALDGIDSLHELCLRKNNLREVDWKVFSHMTELHKLNLDKNSLSKIESEAFENMSEMLELNLSRNLFECVPYDVVSKVKKVILRKNYDFKCSCLHNLRERLREEKRENQIDAVECNQEPIDK</sequence>
<dbReference type="InterPro" id="IPR001611">
    <property type="entry name" value="Leu-rich_rpt"/>
</dbReference>
<evidence type="ECO:0000256" key="4">
    <source>
        <dbReference type="SAM" id="SignalP"/>
    </source>
</evidence>
<feature type="chain" id="PRO_5041250354" evidence="4">
    <location>
        <begin position="20"/>
        <end position="347"/>
    </location>
</feature>
<dbReference type="Pfam" id="PF13855">
    <property type="entry name" value="LRR_8"/>
    <property type="match status" value="1"/>
</dbReference>
<dbReference type="PROSITE" id="PS51450">
    <property type="entry name" value="LRR"/>
    <property type="match status" value="1"/>
</dbReference>
<protein>
    <submittedName>
        <fullName evidence="5">Uncharacterized protein</fullName>
    </submittedName>
</protein>
<dbReference type="PANTHER" id="PTHR45842">
    <property type="entry name" value="SYNAPTIC ADHESION-LIKE MOLECULE SALM"/>
    <property type="match status" value="1"/>
</dbReference>
<dbReference type="SUPFAM" id="SSF52058">
    <property type="entry name" value="L domain-like"/>
    <property type="match status" value="1"/>
</dbReference>
<dbReference type="Proteomes" id="UP001168821">
    <property type="component" value="Unassembled WGS sequence"/>
</dbReference>
<evidence type="ECO:0000313" key="5">
    <source>
        <dbReference type="EMBL" id="KAJ3644872.1"/>
    </source>
</evidence>
<evidence type="ECO:0000256" key="2">
    <source>
        <dbReference type="ARBA" id="ARBA00022729"/>
    </source>
</evidence>
<organism evidence="5 6">
    <name type="scientific">Zophobas morio</name>
    <dbReference type="NCBI Taxonomy" id="2755281"/>
    <lineage>
        <taxon>Eukaryota</taxon>
        <taxon>Metazoa</taxon>
        <taxon>Ecdysozoa</taxon>
        <taxon>Arthropoda</taxon>
        <taxon>Hexapoda</taxon>
        <taxon>Insecta</taxon>
        <taxon>Pterygota</taxon>
        <taxon>Neoptera</taxon>
        <taxon>Endopterygota</taxon>
        <taxon>Coleoptera</taxon>
        <taxon>Polyphaga</taxon>
        <taxon>Cucujiformia</taxon>
        <taxon>Tenebrionidae</taxon>
        <taxon>Zophobas</taxon>
    </lineage>
</organism>
<dbReference type="EMBL" id="JALNTZ010000007">
    <property type="protein sequence ID" value="KAJ3644872.1"/>
    <property type="molecule type" value="Genomic_DNA"/>
</dbReference>
<evidence type="ECO:0000256" key="3">
    <source>
        <dbReference type="ARBA" id="ARBA00022737"/>
    </source>
</evidence>
<dbReference type="SMART" id="SM00369">
    <property type="entry name" value="LRR_TYP"/>
    <property type="match status" value="9"/>
</dbReference>
<reference evidence="5" key="1">
    <citation type="journal article" date="2023" name="G3 (Bethesda)">
        <title>Whole genome assemblies of Zophobas morio and Tenebrio molitor.</title>
        <authorList>
            <person name="Kaur S."/>
            <person name="Stinson S.A."/>
            <person name="diCenzo G.C."/>
        </authorList>
    </citation>
    <scope>NUCLEOTIDE SEQUENCE</scope>
    <source>
        <strain evidence="5">QUZm001</strain>
    </source>
</reference>
<dbReference type="Pfam" id="PF13306">
    <property type="entry name" value="LRR_5"/>
    <property type="match status" value="1"/>
</dbReference>
<keyword evidence="3" id="KW-0677">Repeat</keyword>
<keyword evidence="6" id="KW-1185">Reference proteome</keyword>
<name>A0AA38M6X4_9CUCU</name>
<keyword evidence="2 4" id="KW-0732">Signal</keyword>
<evidence type="ECO:0000313" key="6">
    <source>
        <dbReference type="Proteomes" id="UP001168821"/>
    </source>
</evidence>
<dbReference type="InterPro" id="IPR026906">
    <property type="entry name" value="LRR_5"/>
</dbReference>
<keyword evidence="1" id="KW-0433">Leucine-rich repeat</keyword>
<evidence type="ECO:0000256" key="1">
    <source>
        <dbReference type="ARBA" id="ARBA00022614"/>
    </source>
</evidence>
<gene>
    <name evidence="5" type="ORF">Zmor_022573</name>
</gene>
<accession>A0AA38M6X4</accession>
<dbReference type="AlphaFoldDB" id="A0AA38M6X4"/>
<comment type="caution">
    <text evidence="5">The sequence shown here is derived from an EMBL/GenBank/DDBJ whole genome shotgun (WGS) entry which is preliminary data.</text>
</comment>
<dbReference type="InterPro" id="IPR003591">
    <property type="entry name" value="Leu-rich_rpt_typical-subtyp"/>
</dbReference>
<dbReference type="InterPro" id="IPR050467">
    <property type="entry name" value="LRFN"/>
</dbReference>
<dbReference type="Gene3D" id="3.80.10.10">
    <property type="entry name" value="Ribonuclease Inhibitor"/>
    <property type="match status" value="2"/>
</dbReference>
<dbReference type="InterPro" id="IPR032675">
    <property type="entry name" value="LRR_dom_sf"/>
</dbReference>
<proteinExistence type="predicted"/>
<feature type="signal peptide" evidence="4">
    <location>
        <begin position="1"/>
        <end position="19"/>
    </location>
</feature>